<dbReference type="GO" id="GO:0004376">
    <property type="term" value="F:GPI mannosyltransferase activity"/>
    <property type="evidence" value="ECO:0007669"/>
    <property type="project" value="InterPro"/>
</dbReference>
<dbReference type="GO" id="GO:0051751">
    <property type="term" value="F:alpha-1,4-mannosyltransferase activity"/>
    <property type="evidence" value="ECO:0007669"/>
    <property type="project" value="InterPro"/>
</dbReference>
<evidence type="ECO:0000313" key="26">
    <source>
        <dbReference type="WBParaSite" id="ASIM_0001232201-mRNA-1"/>
    </source>
</evidence>
<dbReference type="HAMAP" id="MF_01084">
    <property type="entry name" value="Diphthine_synth"/>
    <property type="match status" value="1"/>
</dbReference>
<comment type="catalytic activity">
    <reaction evidence="19">
        <text>2-[(3S)-amino-3-carboxypropyl]-L-histidyl-[translation elongation factor 2] + 4 S-adenosyl-L-methionine = diphthine methyl ester-[translation elongation factor 2] + 4 S-adenosyl-L-homocysteine + 3 H(+)</text>
        <dbReference type="Rhea" id="RHEA:42652"/>
        <dbReference type="Rhea" id="RHEA-COMP:9749"/>
        <dbReference type="Rhea" id="RHEA-COMP:10173"/>
        <dbReference type="ChEBI" id="CHEBI:15378"/>
        <dbReference type="ChEBI" id="CHEBI:57856"/>
        <dbReference type="ChEBI" id="CHEBI:59789"/>
        <dbReference type="ChEBI" id="CHEBI:73995"/>
        <dbReference type="ChEBI" id="CHEBI:79005"/>
        <dbReference type="EC" id="2.1.1.314"/>
    </reaction>
</comment>
<accession>A0A0M3JVR0</accession>
<evidence type="ECO:0000256" key="2">
    <source>
        <dbReference type="ARBA" id="ARBA00004477"/>
    </source>
</evidence>
<gene>
    <name evidence="24" type="ORF">ASIM_LOCUS11788</name>
</gene>
<keyword evidence="15 22" id="KW-1133">Transmembrane helix</keyword>
<feature type="transmembrane region" description="Helical" evidence="22">
    <location>
        <begin position="63"/>
        <end position="80"/>
    </location>
</feature>
<comment type="function">
    <text evidence="1">S-adenosyl-L-methionine-dependent methyltransferase that catalyzes four methylations of the modified target histidine residue in translation elongation factor 2 (EF-2), to form an intermediate called diphthine methyl ester. The four successive methylation reactions represent the second step of diphthamide biosynthesis.</text>
</comment>
<dbReference type="InterPro" id="IPR014776">
    <property type="entry name" value="4pyrrole_Mease_sub2"/>
</dbReference>
<evidence type="ECO:0000313" key="25">
    <source>
        <dbReference type="Proteomes" id="UP000267096"/>
    </source>
</evidence>
<evidence type="ECO:0000256" key="1">
    <source>
        <dbReference type="ARBA" id="ARBA00004006"/>
    </source>
</evidence>
<dbReference type="FunFam" id="3.40.1010.10:FF:000004">
    <property type="entry name" value="Putative diphthine synthase"/>
    <property type="match status" value="1"/>
</dbReference>
<dbReference type="InterPro" id="IPR000878">
    <property type="entry name" value="4pyrrol_Mease"/>
</dbReference>
<feature type="transmembrane region" description="Helical" evidence="22">
    <location>
        <begin position="236"/>
        <end position="259"/>
    </location>
</feature>
<keyword evidence="9" id="KW-0489">Methyltransferase</keyword>
<evidence type="ECO:0000256" key="5">
    <source>
        <dbReference type="ARBA" id="ARBA00006729"/>
    </source>
</evidence>
<evidence type="ECO:0000256" key="22">
    <source>
        <dbReference type="SAM" id="Phobius"/>
    </source>
</evidence>
<comment type="pathway">
    <text evidence="4">Protein modification; peptidyl-diphthamide biosynthesis.</text>
</comment>
<feature type="transmembrane region" description="Helical" evidence="22">
    <location>
        <begin position="334"/>
        <end position="352"/>
    </location>
</feature>
<evidence type="ECO:0000256" key="16">
    <source>
        <dbReference type="ARBA" id="ARBA00023136"/>
    </source>
</evidence>
<dbReference type="GO" id="GO:0032259">
    <property type="term" value="P:methylation"/>
    <property type="evidence" value="ECO:0007669"/>
    <property type="project" value="UniProtKB-KW"/>
</dbReference>
<evidence type="ECO:0000256" key="11">
    <source>
        <dbReference type="ARBA" id="ARBA00022679"/>
    </source>
</evidence>
<dbReference type="InterPro" id="IPR035996">
    <property type="entry name" value="4pyrrol_Methylase_sf"/>
</dbReference>
<feature type="transmembrane region" description="Helical" evidence="22">
    <location>
        <begin position="359"/>
        <end position="383"/>
    </location>
</feature>
<dbReference type="Proteomes" id="UP000267096">
    <property type="component" value="Unassembled WGS sequence"/>
</dbReference>
<keyword evidence="8" id="KW-0337">GPI-anchor biosynthesis</keyword>
<keyword evidence="12" id="KW-0949">S-adenosyl-L-methionine</keyword>
<comment type="similarity">
    <text evidence="5">Belongs to the diphthine synthase family.</text>
</comment>
<comment type="subcellular location">
    <subcellularLocation>
        <location evidence="2">Endoplasmic reticulum membrane</location>
        <topology evidence="2">Multi-pass membrane protein</topology>
    </subcellularLocation>
</comment>
<dbReference type="UniPathway" id="UPA00196"/>
<keyword evidence="11" id="KW-0808">Transferase</keyword>
<feature type="domain" description="Tetrapyrrole methylase" evidence="23">
    <location>
        <begin position="407"/>
        <end position="585"/>
    </location>
</feature>
<evidence type="ECO:0000256" key="6">
    <source>
        <dbReference type="ARBA" id="ARBA00011071"/>
    </source>
</evidence>
<evidence type="ECO:0000256" key="9">
    <source>
        <dbReference type="ARBA" id="ARBA00022603"/>
    </source>
</evidence>
<name>A0A0M3JVR0_ANISI</name>
<dbReference type="AlphaFoldDB" id="A0A0M3JVR0"/>
<dbReference type="InterPro" id="IPR004551">
    <property type="entry name" value="Dphthn_synthase"/>
</dbReference>
<evidence type="ECO:0000256" key="10">
    <source>
        <dbReference type="ARBA" id="ARBA00022676"/>
    </source>
</evidence>
<dbReference type="GO" id="GO:0141133">
    <property type="term" value="F:diphthine methyl ester synthase activity"/>
    <property type="evidence" value="ECO:0007669"/>
    <property type="project" value="UniProtKB-EC"/>
</dbReference>
<protein>
    <recommendedName>
        <fullName evidence="21">GPI alpha-1,4-mannosyltransferase I, catalytic subunit</fullName>
        <ecNumber evidence="7">2.1.1.314</ecNumber>
    </recommendedName>
    <alternativeName>
        <fullName evidence="18">GPI mannosyltransferase I</fullName>
    </alternativeName>
    <alternativeName>
        <fullName evidence="17">Phosphatidylinositol-glycan biosynthesis class M protein</fullName>
    </alternativeName>
</protein>
<comment type="similarity">
    <text evidence="6">Belongs to the PIGM family.</text>
</comment>
<evidence type="ECO:0000256" key="4">
    <source>
        <dbReference type="ARBA" id="ARBA00005156"/>
    </source>
</evidence>
<evidence type="ECO:0000256" key="14">
    <source>
        <dbReference type="ARBA" id="ARBA00022824"/>
    </source>
</evidence>
<dbReference type="PANTHER" id="PTHR12886:SF0">
    <property type="entry name" value="GPI MANNOSYLTRANSFERASE 1"/>
    <property type="match status" value="1"/>
</dbReference>
<comment type="pathway">
    <text evidence="3">Glycolipid biosynthesis; glycosylphosphatidylinositol-anchor biosynthesis.</text>
</comment>
<evidence type="ECO:0000256" key="13">
    <source>
        <dbReference type="ARBA" id="ARBA00022692"/>
    </source>
</evidence>
<dbReference type="InterPro" id="IPR007704">
    <property type="entry name" value="PIG-M"/>
</dbReference>
<dbReference type="CDD" id="cd11647">
    <property type="entry name" value="DHP5_DphB"/>
    <property type="match status" value="1"/>
</dbReference>
<dbReference type="EMBL" id="UYRR01031102">
    <property type="protein sequence ID" value="VDK45818.1"/>
    <property type="molecule type" value="Genomic_DNA"/>
</dbReference>
<evidence type="ECO:0000256" key="21">
    <source>
        <dbReference type="ARBA" id="ARBA00093608"/>
    </source>
</evidence>
<dbReference type="PANTHER" id="PTHR12886">
    <property type="entry name" value="PIG-M MANNOSYLTRANSFERASE"/>
    <property type="match status" value="1"/>
</dbReference>
<dbReference type="SUPFAM" id="SSF53790">
    <property type="entry name" value="Tetrapyrrole methylase"/>
    <property type="match status" value="1"/>
</dbReference>
<dbReference type="Pfam" id="PF00590">
    <property type="entry name" value="TP_methylase"/>
    <property type="match status" value="1"/>
</dbReference>
<reference evidence="24 25" key="2">
    <citation type="submission" date="2018-11" db="EMBL/GenBank/DDBJ databases">
        <authorList>
            <consortium name="Pathogen Informatics"/>
        </authorList>
    </citation>
    <scope>NUCLEOTIDE SEQUENCE [LARGE SCALE GENOMIC DNA]</scope>
</reference>
<keyword evidence="10" id="KW-0328">Glycosyltransferase</keyword>
<keyword evidence="16 22" id="KW-0472">Membrane</keyword>
<sequence length="732" mass="84570">MERIRKRIEHHKKYEKARSGHKWKKDIINPDNSINNNDINSCDGDTDVDDRREILVAWTMNKIFLTAFLFRVLLICYGPIHDYLFDVSFTDVDYKVFSDAAMYVRQGASPYRRATYRYTPLLAWILLPNTVWPEFGKLLFCLFDIVVAYLCYQMITSSLFSLEHSSNVIRSETLNRAKQCIIVFWLANPLTAIISTRGNADVLVCAAVIYTLKLINDKQWLLAAVSHGLLAVQLKIYPVIYMPSIFLCISNVRLASGYWDYCRRFLLNWKGFVFVLISTSSFTASVIVYYYFYGAPYLNESLLYHLKRIDTRHNFSPYFYPLYLSQYDNMVSQLIGRFAFFPQAFLLVILSFRFYKDLAFCWMILTMVFVTFNKVCTSQYFIWFVCLIPIAQRTVEQRINTEFDMVFYLIGLGLGDVEDITVKGLKAVRQSSRIYLEAYTSILSYALDKSKLENFYGKELIIADREFVEQRSDELLLDADKSDVCLLVVGDPFGATTHSDLVIRARNLNIPVKVIHNASIMNAVACCGLQLYNFGETVSIVMWTDSWQPDSYYDKITANRARGLHTLCLLDIKVKEQSVENLIKGRKIYEPPRYMSCSEAAKQLLTIAERKKKLGIQTGSKFYNRFQIFIFPSLLLFFPPVNIDDCPCIHILPKLVALDWRELVGMIKRLITYTVASYFQILFCSLSEMSKTDMGDPLHSLVIPAERLHPMELEMLKCFSLANHSIACSSDT</sequence>
<comment type="function">
    <text evidence="20">Catalytic subunit of the glycosylphosphatidylinositol-mannosyltransferase I complex which catalyzes the transfer of the first mannose, via an alpha-1,4 bond from a dolichol-phosphate-mannose (Dol-P-Man) to the glucosaminyl acyl phosphatidylinositol (GlcN-(acyl)PI) intermediate to generate alpha-D-Man-(1-&gt;4)-alpha-D-GlcN-(1-&gt;6)-(1-radyl,2-acyl-sn-glycero-3-phospho)-2-acyl-inositol and participates in the sixth step of the glycosylphosphatidylinositol-anchor biosynthesis.</text>
</comment>
<evidence type="ECO:0000256" key="15">
    <source>
        <dbReference type="ARBA" id="ARBA00022989"/>
    </source>
</evidence>
<evidence type="ECO:0000313" key="24">
    <source>
        <dbReference type="EMBL" id="VDK45818.1"/>
    </source>
</evidence>
<feature type="transmembrane region" description="Helical" evidence="22">
    <location>
        <begin position="271"/>
        <end position="292"/>
    </location>
</feature>
<dbReference type="WBParaSite" id="ASIM_0001232201-mRNA-1">
    <property type="protein sequence ID" value="ASIM_0001232201-mRNA-1"/>
    <property type="gene ID" value="ASIM_0001232201"/>
</dbReference>
<dbReference type="UniPathway" id="UPA00559"/>
<evidence type="ECO:0000256" key="18">
    <source>
        <dbReference type="ARBA" id="ARBA00032997"/>
    </source>
</evidence>
<evidence type="ECO:0000256" key="20">
    <source>
        <dbReference type="ARBA" id="ARBA00093408"/>
    </source>
</evidence>
<dbReference type="GO" id="GO:0006506">
    <property type="term" value="P:GPI anchor biosynthetic process"/>
    <property type="evidence" value="ECO:0007669"/>
    <property type="project" value="UniProtKB-UniPathway"/>
</dbReference>
<dbReference type="GO" id="GO:0017183">
    <property type="term" value="P:protein histidyl modification to diphthamide"/>
    <property type="evidence" value="ECO:0007669"/>
    <property type="project" value="UniProtKB-UniPathway"/>
</dbReference>
<evidence type="ECO:0000259" key="23">
    <source>
        <dbReference type="Pfam" id="PF00590"/>
    </source>
</evidence>
<dbReference type="Gene3D" id="3.40.1010.10">
    <property type="entry name" value="Cobalt-precorrin-4 Transmethylase, Domain 1"/>
    <property type="match status" value="1"/>
</dbReference>
<dbReference type="Gene3D" id="3.30.950.10">
    <property type="entry name" value="Methyltransferase, Cobalt-precorrin-4 Transmethylase, Domain 2"/>
    <property type="match status" value="1"/>
</dbReference>
<evidence type="ECO:0000256" key="19">
    <source>
        <dbReference type="ARBA" id="ARBA00048752"/>
    </source>
</evidence>
<keyword evidence="14" id="KW-0256">Endoplasmic reticulum</keyword>
<reference evidence="26" key="1">
    <citation type="submission" date="2016-04" db="UniProtKB">
        <authorList>
            <consortium name="WormBaseParasite"/>
        </authorList>
    </citation>
    <scope>IDENTIFICATION</scope>
</reference>
<keyword evidence="25" id="KW-1185">Reference proteome</keyword>
<dbReference type="InterPro" id="IPR014777">
    <property type="entry name" value="4pyrrole_Mease_sub1"/>
</dbReference>
<keyword evidence="13 22" id="KW-0812">Transmembrane</keyword>
<dbReference type="OrthoDB" id="2516at2759"/>
<proteinExistence type="inferred from homology"/>
<evidence type="ECO:0000256" key="12">
    <source>
        <dbReference type="ARBA" id="ARBA00022691"/>
    </source>
</evidence>
<dbReference type="Pfam" id="PF05007">
    <property type="entry name" value="Mannosyl_trans"/>
    <property type="match status" value="1"/>
</dbReference>
<dbReference type="NCBIfam" id="TIGR00522">
    <property type="entry name" value="dph5"/>
    <property type="match status" value="1"/>
</dbReference>
<dbReference type="GO" id="GO:1990529">
    <property type="term" value="C:glycosylphosphatidylinositol-mannosyltransferase I complex"/>
    <property type="evidence" value="ECO:0007669"/>
    <property type="project" value="TreeGrafter"/>
</dbReference>
<evidence type="ECO:0000256" key="3">
    <source>
        <dbReference type="ARBA" id="ARBA00004687"/>
    </source>
</evidence>
<evidence type="ECO:0000256" key="7">
    <source>
        <dbReference type="ARBA" id="ARBA00011927"/>
    </source>
</evidence>
<evidence type="ECO:0000256" key="8">
    <source>
        <dbReference type="ARBA" id="ARBA00022502"/>
    </source>
</evidence>
<dbReference type="GO" id="GO:0005789">
    <property type="term" value="C:endoplasmic reticulum membrane"/>
    <property type="evidence" value="ECO:0007669"/>
    <property type="project" value="UniProtKB-SubCell"/>
</dbReference>
<organism evidence="26">
    <name type="scientific">Anisakis simplex</name>
    <name type="common">Herring worm</name>
    <dbReference type="NCBI Taxonomy" id="6269"/>
    <lineage>
        <taxon>Eukaryota</taxon>
        <taxon>Metazoa</taxon>
        <taxon>Ecdysozoa</taxon>
        <taxon>Nematoda</taxon>
        <taxon>Chromadorea</taxon>
        <taxon>Rhabditida</taxon>
        <taxon>Spirurina</taxon>
        <taxon>Ascaridomorpha</taxon>
        <taxon>Ascaridoidea</taxon>
        <taxon>Anisakidae</taxon>
        <taxon>Anisakis</taxon>
        <taxon>Anisakis simplex complex</taxon>
    </lineage>
</organism>
<evidence type="ECO:0000256" key="17">
    <source>
        <dbReference type="ARBA" id="ARBA00031139"/>
    </source>
</evidence>
<feature type="transmembrane region" description="Helical" evidence="22">
    <location>
        <begin position="135"/>
        <end position="152"/>
    </location>
</feature>
<dbReference type="EC" id="2.1.1.314" evidence="7"/>